<dbReference type="AlphaFoldDB" id="A0A1F7W5D5"/>
<dbReference type="PANTHER" id="PTHR43798:SF33">
    <property type="entry name" value="HYDROLASE, PUTATIVE (AFU_ORTHOLOGUE AFUA_2G14860)-RELATED"/>
    <property type="match status" value="1"/>
</dbReference>
<dbReference type="Pfam" id="PF12697">
    <property type="entry name" value="Abhydrolase_6"/>
    <property type="match status" value="1"/>
</dbReference>
<dbReference type="GO" id="GO:0016020">
    <property type="term" value="C:membrane"/>
    <property type="evidence" value="ECO:0007669"/>
    <property type="project" value="TreeGrafter"/>
</dbReference>
<dbReference type="InterPro" id="IPR050266">
    <property type="entry name" value="AB_hydrolase_sf"/>
</dbReference>
<evidence type="ECO:0000313" key="3">
    <source>
        <dbReference type="Proteomes" id="UP000176501"/>
    </source>
</evidence>
<dbReference type="Gene3D" id="3.40.50.1820">
    <property type="entry name" value="alpha/beta hydrolase"/>
    <property type="match status" value="1"/>
</dbReference>
<sequence length="223" mass="24771">MKKIVVLHGWGQNSASWHPFMNTFSEGEVECFDLPGFGSEPRPTDAWGVPEYAAWVRARIESSGWTDVVLLGHSFGGRIAACLAADRPAWLSRLVLYGAPCVYRPLHSVRLRNALARFLRPIRRVVSSGLRTPDLRDAEAAGLGDVFRRVVGFDQTERLARIAVPTLLVWGSDDAEVPLAVAEETCVRIPGSELKVIERAGHNAHLDAPYYFYGIVRTFAQDR</sequence>
<dbReference type="EMBL" id="MGFE01000028">
    <property type="protein sequence ID" value="OGL97856.1"/>
    <property type="molecule type" value="Genomic_DNA"/>
</dbReference>
<gene>
    <name evidence="2" type="ORF">A2304_04720</name>
</gene>
<organism evidence="2 3">
    <name type="scientific">Candidatus Uhrbacteria bacterium RIFOXYB2_FULL_57_15</name>
    <dbReference type="NCBI Taxonomy" id="1802422"/>
    <lineage>
        <taxon>Bacteria</taxon>
        <taxon>Candidatus Uhriibacteriota</taxon>
    </lineage>
</organism>
<feature type="domain" description="AB hydrolase-1" evidence="1">
    <location>
        <begin position="4"/>
        <end position="209"/>
    </location>
</feature>
<name>A0A1F7W5D5_9BACT</name>
<dbReference type="Proteomes" id="UP000176501">
    <property type="component" value="Unassembled WGS sequence"/>
</dbReference>
<comment type="caution">
    <text evidence="2">The sequence shown here is derived from an EMBL/GenBank/DDBJ whole genome shotgun (WGS) entry which is preliminary data.</text>
</comment>
<reference evidence="2 3" key="1">
    <citation type="journal article" date="2016" name="Nat. Commun.">
        <title>Thousands of microbial genomes shed light on interconnected biogeochemical processes in an aquifer system.</title>
        <authorList>
            <person name="Anantharaman K."/>
            <person name="Brown C.T."/>
            <person name="Hug L.A."/>
            <person name="Sharon I."/>
            <person name="Castelle C.J."/>
            <person name="Probst A.J."/>
            <person name="Thomas B.C."/>
            <person name="Singh A."/>
            <person name="Wilkins M.J."/>
            <person name="Karaoz U."/>
            <person name="Brodie E.L."/>
            <person name="Williams K.H."/>
            <person name="Hubbard S.S."/>
            <person name="Banfield J.F."/>
        </authorList>
    </citation>
    <scope>NUCLEOTIDE SEQUENCE [LARGE SCALE GENOMIC DNA]</scope>
</reference>
<dbReference type="SUPFAM" id="SSF53474">
    <property type="entry name" value="alpha/beta-Hydrolases"/>
    <property type="match status" value="1"/>
</dbReference>
<dbReference type="InterPro" id="IPR029058">
    <property type="entry name" value="AB_hydrolase_fold"/>
</dbReference>
<dbReference type="PANTHER" id="PTHR43798">
    <property type="entry name" value="MONOACYLGLYCEROL LIPASE"/>
    <property type="match status" value="1"/>
</dbReference>
<dbReference type="InterPro" id="IPR000073">
    <property type="entry name" value="AB_hydrolase_1"/>
</dbReference>
<accession>A0A1F7W5D5</accession>
<proteinExistence type="predicted"/>
<evidence type="ECO:0000313" key="2">
    <source>
        <dbReference type="EMBL" id="OGL97856.1"/>
    </source>
</evidence>
<evidence type="ECO:0000259" key="1">
    <source>
        <dbReference type="Pfam" id="PF12697"/>
    </source>
</evidence>
<protein>
    <recommendedName>
        <fullName evidence="1">AB hydrolase-1 domain-containing protein</fullName>
    </recommendedName>
</protein>